<keyword evidence="2" id="KW-1133">Transmembrane helix</keyword>
<protein>
    <recommendedName>
        <fullName evidence="3">DUF4842 domain-containing protein</fullName>
    </recommendedName>
</protein>
<dbReference type="RefSeq" id="WP_100758772.1">
    <property type="nucleotide sequence ID" value="NZ_NPDT01000003.1"/>
</dbReference>
<evidence type="ECO:0000313" key="5">
    <source>
        <dbReference type="Proteomes" id="UP000231912"/>
    </source>
</evidence>
<feature type="compositionally biased region" description="Low complexity" evidence="1">
    <location>
        <begin position="172"/>
        <end position="183"/>
    </location>
</feature>
<dbReference type="InterPro" id="IPR032295">
    <property type="entry name" value="DUF4842"/>
</dbReference>
<evidence type="ECO:0000256" key="2">
    <source>
        <dbReference type="SAM" id="Phobius"/>
    </source>
</evidence>
<dbReference type="InterPro" id="IPR013783">
    <property type="entry name" value="Ig-like_fold"/>
</dbReference>
<evidence type="ECO:0000256" key="1">
    <source>
        <dbReference type="SAM" id="MobiDB-lite"/>
    </source>
</evidence>
<name>A0A2M9ZBY3_9LEPT</name>
<dbReference type="Gene3D" id="2.60.40.10">
    <property type="entry name" value="Immunoglobulins"/>
    <property type="match status" value="1"/>
</dbReference>
<evidence type="ECO:0000259" key="3">
    <source>
        <dbReference type="Pfam" id="PF16130"/>
    </source>
</evidence>
<accession>A0A2M9ZBY3</accession>
<proteinExistence type="predicted"/>
<feature type="region of interest" description="Disordered" evidence="1">
    <location>
        <begin position="39"/>
        <end position="192"/>
    </location>
</feature>
<dbReference type="Proteomes" id="UP000231912">
    <property type="component" value="Unassembled WGS sequence"/>
</dbReference>
<feature type="compositionally biased region" description="Low complexity" evidence="1">
    <location>
        <begin position="67"/>
        <end position="129"/>
    </location>
</feature>
<reference evidence="4 5" key="1">
    <citation type="submission" date="2017-07" db="EMBL/GenBank/DDBJ databases">
        <title>Leptospira spp. isolated from tropical soils.</title>
        <authorList>
            <person name="Thibeaux R."/>
            <person name="Iraola G."/>
            <person name="Ferres I."/>
            <person name="Bierque E."/>
            <person name="Girault D."/>
            <person name="Soupe-Gilbert M.-E."/>
            <person name="Picardeau M."/>
            <person name="Goarant C."/>
        </authorList>
    </citation>
    <scope>NUCLEOTIDE SEQUENCE [LARGE SCALE GENOMIC DNA]</scope>
    <source>
        <strain evidence="4 5">FH2-C-A2</strain>
    </source>
</reference>
<feature type="transmembrane region" description="Helical" evidence="2">
    <location>
        <begin position="590"/>
        <end position="609"/>
    </location>
</feature>
<evidence type="ECO:0000313" key="4">
    <source>
        <dbReference type="EMBL" id="PJZ65872.1"/>
    </source>
</evidence>
<dbReference type="InterPro" id="IPR008964">
    <property type="entry name" value="Invasin/intimin_cell_adhesion"/>
</dbReference>
<dbReference type="Pfam" id="PF16130">
    <property type="entry name" value="DUF4842"/>
    <property type="match status" value="1"/>
</dbReference>
<dbReference type="AlphaFoldDB" id="A0A2M9ZBY3"/>
<keyword evidence="2" id="KW-0472">Membrane</keyword>
<organism evidence="4 5">
    <name type="scientific">Leptospira wolffii</name>
    <dbReference type="NCBI Taxonomy" id="409998"/>
    <lineage>
        <taxon>Bacteria</taxon>
        <taxon>Pseudomonadati</taxon>
        <taxon>Spirochaetota</taxon>
        <taxon>Spirochaetia</taxon>
        <taxon>Leptospirales</taxon>
        <taxon>Leptospiraceae</taxon>
        <taxon>Leptospira</taxon>
    </lineage>
</organism>
<feature type="domain" description="DUF4842" evidence="3">
    <location>
        <begin position="372"/>
        <end position="561"/>
    </location>
</feature>
<dbReference type="EMBL" id="NPDT01000003">
    <property type="protein sequence ID" value="PJZ65872.1"/>
    <property type="molecule type" value="Genomic_DNA"/>
</dbReference>
<sequence length="617" mass="64756">MKKFLVLVLITGFIIQCSNKKKGGLFPFLFFLGSPHSSGGVPGNSGSPGVIFVPGDGSGNPATPVPNSDTPSDSNTGTTPTDNNSNPSTSPSTGTTPSNSGGTEGGTTTTPSNSNTGGDSSGNTGDNGSVTGGSGSTDSGNTGSTGNSGSTGGSDNSSGSGDVSSGGGTTGGSTDPSSSNPTTPSEPTPEPPVAIVVVEDPKGTPDFNYNTTINIPLNLTVVDNKSNPVSGATVLVYDENNNILFQGVSDSSGKVTGTLTVPTSVGNITVDISIGGESISQYISLQDILGINRTIRYAITLPANPVTDSDGDGVPDETDIYPNDATRSTEIAYPTEGVYTVAYEDLYPSSGDADFNDYVIEFKNQEDLNASGKIVRLRGIYQHVAKGAGYKHQLFIKLPVPTGAKVTYKLAQADGKVETDTTTTTVSANQLNSGFEIFPDSNKTIRGQNVHPGDVFKPGFVATIEIVFDTPVERAKLGAFPYDLFAYVINTKQEIHFPGLYKNSNGTDKYLDSTGFPWAILLPGAWKYPYEKYDIRKPSETGYAEFNLWVSSGGKEYKTWYLHVTDESKVFPVPNPSGLLGYLFLSVKKFAIFYAIGLVLAGGIAAYFLRKRHSLTA</sequence>
<dbReference type="NCBIfam" id="TIGR04456">
    <property type="entry name" value="LruC_dom"/>
    <property type="match status" value="1"/>
</dbReference>
<feature type="compositionally biased region" description="Low complexity" evidence="1">
    <location>
        <begin position="136"/>
        <end position="163"/>
    </location>
</feature>
<keyword evidence="2" id="KW-0812">Transmembrane</keyword>
<dbReference type="SUPFAM" id="SSF49373">
    <property type="entry name" value="Invasin/intimin cell-adhesion fragments"/>
    <property type="match status" value="1"/>
</dbReference>
<dbReference type="InterPro" id="IPR031025">
    <property type="entry name" value="LruC_dom"/>
</dbReference>
<feature type="compositionally biased region" description="Low complexity" evidence="1">
    <location>
        <begin position="39"/>
        <end position="49"/>
    </location>
</feature>
<gene>
    <name evidence="4" type="ORF">CH371_10065</name>
</gene>
<comment type="caution">
    <text evidence="4">The sequence shown here is derived from an EMBL/GenBank/DDBJ whole genome shotgun (WGS) entry which is preliminary data.</text>
</comment>